<dbReference type="Proteomes" id="UP000195105">
    <property type="component" value="Unassembled WGS sequence"/>
</dbReference>
<dbReference type="AlphaFoldDB" id="A0A243RDY9"/>
<keyword evidence="2" id="KW-1185">Reference proteome</keyword>
<evidence type="ECO:0000313" key="1">
    <source>
        <dbReference type="EMBL" id="OUC92915.1"/>
    </source>
</evidence>
<name>A0A243RDY9_9ACTN</name>
<accession>A0A243RDY9</accession>
<reference evidence="1 2" key="1">
    <citation type="submission" date="2017-05" db="EMBL/GenBank/DDBJ databases">
        <title>Biotechnological potential of actinobacteria isolated from South African environments.</title>
        <authorList>
            <person name="Le Roes-Hill M."/>
            <person name="Prins A."/>
            <person name="Durrell K.A."/>
        </authorList>
    </citation>
    <scope>NUCLEOTIDE SEQUENCE [LARGE SCALE GENOMIC DNA]</scope>
    <source>
        <strain evidence="1 2">HMC13</strain>
    </source>
</reference>
<dbReference type="EMBL" id="NGFN01000387">
    <property type="protein sequence ID" value="OUC92915.1"/>
    <property type="molecule type" value="Genomic_DNA"/>
</dbReference>
<sequence>MAVVCGTDDCLAVYLAVETGNVGGERSADEVSEMAGMAAKGDGWVLSFCIGHAVVTCPGCADGRDPVRERGTYRRCMGHVGSASRWAYCLHSEPSQGKDG</sequence>
<gene>
    <name evidence="1" type="ORF">CA983_37330</name>
</gene>
<comment type="caution">
    <text evidence="1">The sequence shown here is derived from an EMBL/GenBank/DDBJ whole genome shotgun (WGS) entry which is preliminary data.</text>
</comment>
<evidence type="ECO:0000313" key="2">
    <source>
        <dbReference type="Proteomes" id="UP000195105"/>
    </source>
</evidence>
<protein>
    <submittedName>
        <fullName evidence="1">Uncharacterized protein</fullName>
    </submittedName>
</protein>
<proteinExistence type="predicted"/>
<organism evidence="1 2">
    <name type="scientific">Streptomyces swartbergensis</name>
    <dbReference type="NCBI Taxonomy" id="487165"/>
    <lineage>
        <taxon>Bacteria</taxon>
        <taxon>Bacillati</taxon>
        <taxon>Actinomycetota</taxon>
        <taxon>Actinomycetes</taxon>
        <taxon>Kitasatosporales</taxon>
        <taxon>Streptomycetaceae</taxon>
        <taxon>Streptomyces</taxon>
    </lineage>
</organism>